<sequence length="652" mass="74351">MTWKTSRFSYKFTLSQRAPTAPQPPTSSKNPTTTSEPQLCTAKHTHAMGRPSQNIINVPRPPKEQRHFLRPRGPQVRPSGPPNVLLALATPPSSASQLRSTSIPQSTLVAGVKRRAEDDPDEDAEDDAEDDVEDDAEDYADTNIEESFFTTLKTSKRAKFEAPKGPYGAPTNLTTAFHVSNSTASSSSLSSLSSTPSSSRSSTLATASAQPQSQTSPTTITHDPDLELSDLLRARHQKNTRYRVHQIVIRRQLFLPDWYDRGRMEEELEKSRIRETRWLEEKKALDRQVHASRTWDSNPEEKRRVEDLKLQILVLVRRVFIERAFRYDVEIEMHRLKKRGPDMVVVNGKRRPIGTLTGDEWREIFNYRVDNSWNYGASVGLLRNELDDTELINMALERGEWEIKERLAYYESQGLRLQFEAEPFLAFAPQEGHNLRTHEPGLHLLSNATYRPYGKSLEEKDKRNVPILQAHIQMLYHRKCGLGTDMQFRQMQALNALFSGLRTMTREKVEALKGARPRREVLKRYIKMAGEDEADITNTRDQLVEDRREDPDVDALEERQLIRASANHALAHVKLLQLDLELILLGKKKGIDSAQHELTPKEAAELVSARLNLSNSEKQPMDRLKYERNQEGINQSSLAAEMKTVGGGARRR</sequence>
<dbReference type="Proteomes" id="UP000504636">
    <property type="component" value="Unplaced"/>
</dbReference>
<feature type="region of interest" description="Disordered" evidence="1">
    <location>
        <begin position="1"/>
        <end position="145"/>
    </location>
</feature>
<accession>A0A6A6YER0</accession>
<evidence type="ECO:0000313" key="4">
    <source>
        <dbReference type="RefSeq" id="XP_033574245.1"/>
    </source>
</evidence>
<keyword evidence="3" id="KW-1185">Reference proteome</keyword>
<feature type="compositionally biased region" description="Acidic residues" evidence="1">
    <location>
        <begin position="118"/>
        <end position="144"/>
    </location>
</feature>
<dbReference type="RefSeq" id="XP_033574245.1">
    <property type="nucleotide sequence ID" value="XM_033726582.1"/>
</dbReference>
<gene>
    <name evidence="2 4" type="ORF">BDZ99DRAFT_536616</name>
</gene>
<dbReference type="EMBL" id="MU003705">
    <property type="protein sequence ID" value="KAF2807281.1"/>
    <property type="molecule type" value="Genomic_DNA"/>
</dbReference>
<evidence type="ECO:0000313" key="3">
    <source>
        <dbReference type="Proteomes" id="UP000504636"/>
    </source>
</evidence>
<feature type="region of interest" description="Disordered" evidence="1">
    <location>
        <begin position="628"/>
        <end position="652"/>
    </location>
</feature>
<reference evidence="2 4" key="1">
    <citation type="journal article" date="2020" name="Stud. Mycol.">
        <title>101 Dothideomycetes genomes: a test case for predicting lifestyles and emergence of pathogens.</title>
        <authorList>
            <person name="Haridas S."/>
            <person name="Albert R."/>
            <person name="Binder M."/>
            <person name="Bloem J."/>
            <person name="Labutti K."/>
            <person name="Salamov A."/>
            <person name="Andreopoulos B."/>
            <person name="Baker S."/>
            <person name="Barry K."/>
            <person name="Bills G."/>
            <person name="Bluhm B."/>
            <person name="Cannon C."/>
            <person name="Castanera R."/>
            <person name="Culley D."/>
            <person name="Daum C."/>
            <person name="Ezra D."/>
            <person name="Gonzalez J."/>
            <person name="Henrissat B."/>
            <person name="Kuo A."/>
            <person name="Liang C."/>
            <person name="Lipzen A."/>
            <person name="Lutzoni F."/>
            <person name="Magnuson J."/>
            <person name="Mondo S."/>
            <person name="Nolan M."/>
            <person name="Ohm R."/>
            <person name="Pangilinan J."/>
            <person name="Park H.-J."/>
            <person name="Ramirez L."/>
            <person name="Alfaro M."/>
            <person name="Sun H."/>
            <person name="Tritt A."/>
            <person name="Yoshinaga Y."/>
            <person name="Zwiers L.-H."/>
            <person name="Turgeon B."/>
            <person name="Goodwin S."/>
            <person name="Spatafora J."/>
            <person name="Crous P."/>
            <person name="Grigoriev I."/>
        </authorList>
    </citation>
    <scope>NUCLEOTIDE SEQUENCE</scope>
    <source>
        <strain evidence="2 4">CBS 304.34</strain>
    </source>
</reference>
<dbReference type="GeneID" id="54467475"/>
<evidence type="ECO:0000256" key="1">
    <source>
        <dbReference type="SAM" id="MobiDB-lite"/>
    </source>
</evidence>
<evidence type="ECO:0000313" key="2">
    <source>
        <dbReference type="EMBL" id="KAF2807281.1"/>
    </source>
</evidence>
<proteinExistence type="predicted"/>
<feature type="compositionally biased region" description="Low complexity" evidence="1">
    <location>
        <begin position="26"/>
        <end position="37"/>
    </location>
</feature>
<protein>
    <submittedName>
        <fullName evidence="2 4">Uncharacterized protein</fullName>
    </submittedName>
</protein>
<dbReference type="OrthoDB" id="10475613at2759"/>
<organism evidence="2">
    <name type="scientific">Mytilinidion resinicola</name>
    <dbReference type="NCBI Taxonomy" id="574789"/>
    <lineage>
        <taxon>Eukaryota</taxon>
        <taxon>Fungi</taxon>
        <taxon>Dikarya</taxon>
        <taxon>Ascomycota</taxon>
        <taxon>Pezizomycotina</taxon>
        <taxon>Dothideomycetes</taxon>
        <taxon>Pleosporomycetidae</taxon>
        <taxon>Mytilinidiales</taxon>
        <taxon>Mytilinidiaceae</taxon>
        <taxon>Mytilinidion</taxon>
    </lineage>
</organism>
<reference evidence="4" key="3">
    <citation type="submission" date="2025-04" db="UniProtKB">
        <authorList>
            <consortium name="RefSeq"/>
        </authorList>
    </citation>
    <scope>IDENTIFICATION</scope>
    <source>
        <strain evidence="4">CBS 304.34</strain>
    </source>
</reference>
<name>A0A6A6YER0_9PEZI</name>
<reference evidence="4" key="2">
    <citation type="submission" date="2020-04" db="EMBL/GenBank/DDBJ databases">
        <authorList>
            <consortium name="NCBI Genome Project"/>
        </authorList>
    </citation>
    <scope>NUCLEOTIDE SEQUENCE</scope>
    <source>
        <strain evidence="4">CBS 304.34</strain>
    </source>
</reference>
<feature type="compositionally biased region" description="Polar residues" evidence="1">
    <location>
        <begin position="1"/>
        <end position="18"/>
    </location>
</feature>
<feature type="compositionally biased region" description="Low complexity" evidence="1">
    <location>
        <begin position="184"/>
        <end position="219"/>
    </location>
</feature>
<feature type="region of interest" description="Disordered" evidence="1">
    <location>
        <begin position="184"/>
        <end position="224"/>
    </location>
</feature>
<feature type="compositionally biased region" description="Polar residues" evidence="1">
    <location>
        <begin position="91"/>
        <end position="108"/>
    </location>
</feature>
<dbReference type="AlphaFoldDB" id="A0A6A6YER0"/>